<accession>A0AA39RUV0</accession>
<proteinExistence type="predicted"/>
<protein>
    <submittedName>
        <fullName evidence="2">Uncharacterized protein</fullName>
    </submittedName>
</protein>
<feature type="region of interest" description="Disordered" evidence="1">
    <location>
        <begin position="1"/>
        <end position="21"/>
    </location>
</feature>
<evidence type="ECO:0000256" key="1">
    <source>
        <dbReference type="SAM" id="MobiDB-lite"/>
    </source>
</evidence>
<name>A0AA39RUV0_ACESA</name>
<evidence type="ECO:0000313" key="2">
    <source>
        <dbReference type="EMBL" id="KAK0579182.1"/>
    </source>
</evidence>
<organism evidence="2 3">
    <name type="scientific">Acer saccharum</name>
    <name type="common">Sugar maple</name>
    <dbReference type="NCBI Taxonomy" id="4024"/>
    <lineage>
        <taxon>Eukaryota</taxon>
        <taxon>Viridiplantae</taxon>
        <taxon>Streptophyta</taxon>
        <taxon>Embryophyta</taxon>
        <taxon>Tracheophyta</taxon>
        <taxon>Spermatophyta</taxon>
        <taxon>Magnoliopsida</taxon>
        <taxon>eudicotyledons</taxon>
        <taxon>Gunneridae</taxon>
        <taxon>Pentapetalae</taxon>
        <taxon>rosids</taxon>
        <taxon>malvids</taxon>
        <taxon>Sapindales</taxon>
        <taxon>Sapindaceae</taxon>
        <taxon>Hippocastanoideae</taxon>
        <taxon>Acereae</taxon>
        <taxon>Acer</taxon>
    </lineage>
</organism>
<dbReference type="AlphaFoldDB" id="A0AA39RUV0"/>
<gene>
    <name evidence="2" type="ORF">LWI29_022322</name>
</gene>
<evidence type="ECO:0000313" key="3">
    <source>
        <dbReference type="Proteomes" id="UP001168877"/>
    </source>
</evidence>
<dbReference type="EMBL" id="JAUESC010000385">
    <property type="protein sequence ID" value="KAK0579182.1"/>
    <property type="molecule type" value="Genomic_DNA"/>
</dbReference>
<reference evidence="2" key="1">
    <citation type="journal article" date="2022" name="Plant J.">
        <title>Strategies of tolerance reflected in two North American maple genomes.</title>
        <authorList>
            <person name="McEvoy S.L."/>
            <person name="Sezen U.U."/>
            <person name="Trouern-Trend A."/>
            <person name="McMahon S.M."/>
            <person name="Schaberg P.G."/>
            <person name="Yang J."/>
            <person name="Wegrzyn J.L."/>
            <person name="Swenson N.G."/>
        </authorList>
    </citation>
    <scope>NUCLEOTIDE SEQUENCE</scope>
    <source>
        <strain evidence="2">NS2018</strain>
    </source>
</reference>
<sequence length="85" mass="10020">MKWLGWHNNSKESSPVMSQSLQNTEKLLDSTEKAIEQSLASTVHVMYEPRRYTRLLGDFYMFHMASDVCNDMRFHHGCAPYYLKM</sequence>
<dbReference type="Proteomes" id="UP001168877">
    <property type="component" value="Unassembled WGS sequence"/>
</dbReference>
<feature type="compositionally biased region" description="Polar residues" evidence="1">
    <location>
        <begin position="7"/>
        <end position="21"/>
    </location>
</feature>
<keyword evidence="3" id="KW-1185">Reference proteome</keyword>
<comment type="caution">
    <text evidence="2">The sequence shown here is derived from an EMBL/GenBank/DDBJ whole genome shotgun (WGS) entry which is preliminary data.</text>
</comment>
<reference evidence="2" key="2">
    <citation type="submission" date="2023-06" db="EMBL/GenBank/DDBJ databases">
        <authorList>
            <person name="Swenson N.G."/>
            <person name="Wegrzyn J.L."/>
            <person name="Mcevoy S.L."/>
        </authorList>
    </citation>
    <scope>NUCLEOTIDE SEQUENCE</scope>
    <source>
        <strain evidence="2">NS2018</strain>
        <tissue evidence="2">Leaf</tissue>
    </source>
</reference>